<gene>
    <name evidence="2" type="ORF">JCM15548_13223</name>
</gene>
<dbReference type="Proteomes" id="UP000032900">
    <property type="component" value="Unassembled WGS sequence"/>
</dbReference>
<dbReference type="EMBL" id="BAZW01000033">
    <property type="protein sequence ID" value="GAO30904.1"/>
    <property type="molecule type" value="Genomic_DNA"/>
</dbReference>
<sequence>MNRGLFLVSVLWLWGPFASSQELDASADTLELTLNKAIELALTDNPTIHMANKEIERVDYAKKEAWSSLFPAISADGSYTRNMKLQVLFLPDGVFGPGTGGAWKWDSKTALQGL</sequence>
<feature type="chain" id="PRO_5002428817" evidence="1">
    <location>
        <begin position="21"/>
        <end position="114"/>
    </location>
</feature>
<dbReference type="AlphaFoldDB" id="A0A0E9M094"/>
<keyword evidence="1" id="KW-0732">Signal</keyword>
<proteinExistence type="predicted"/>
<dbReference type="Gene3D" id="1.20.1600.10">
    <property type="entry name" value="Outer membrane efflux proteins (OEP)"/>
    <property type="match status" value="1"/>
</dbReference>
<evidence type="ECO:0000313" key="2">
    <source>
        <dbReference type="EMBL" id="GAO30904.1"/>
    </source>
</evidence>
<keyword evidence="3" id="KW-1185">Reference proteome</keyword>
<protein>
    <submittedName>
        <fullName evidence="2">Outer membrane efflux protein</fullName>
    </submittedName>
</protein>
<evidence type="ECO:0000313" key="3">
    <source>
        <dbReference type="Proteomes" id="UP000032900"/>
    </source>
</evidence>
<dbReference type="GO" id="GO:0015562">
    <property type="term" value="F:efflux transmembrane transporter activity"/>
    <property type="evidence" value="ECO:0007669"/>
    <property type="project" value="InterPro"/>
</dbReference>
<dbReference type="SUPFAM" id="SSF56954">
    <property type="entry name" value="Outer membrane efflux proteins (OEP)"/>
    <property type="match status" value="1"/>
</dbReference>
<reference evidence="2 3" key="1">
    <citation type="journal article" date="2015" name="Microbes Environ.">
        <title>Distribution and evolution of nitrogen fixation genes in the phylum bacteroidetes.</title>
        <authorList>
            <person name="Inoue J."/>
            <person name="Oshima K."/>
            <person name="Suda W."/>
            <person name="Sakamoto M."/>
            <person name="Iino T."/>
            <person name="Noda S."/>
            <person name="Hongoh Y."/>
            <person name="Hattori M."/>
            <person name="Ohkuma M."/>
        </authorList>
    </citation>
    <scope>NUCLEOTIDE SEQUENCE [LARGE SCALE GENOMIC DNA]</scope>
    <source>
        <strain evidence="2">JCM 15548</strain>
    </source>
</reference>
<accession>A0A0E9M094</accession>
<comment type="caution">
    <text evidence="2">The sequence shown here is derived from an EMBL/GenBank/DDBJ whole genome shotgun (WGS) entry which is preliminary data.</text>
</comment>
<evidence type="ECO:0000256" key="1">
    <source>
        <dbReference type="SAM" id="SignalP"/>
    </source>
</evidence>
<dbReference type="STRING" id="1236989.JCM15548_13223"/>
<feature type="signal peptide" evidence="1">
    <location>
        <begin position="1"/>
        <end position="20"/>
    </location>
</feature>
<organism evidence="2 3">
    <name type="scientific">Geofilum rubicundum JCM 15548</name>
    <dbReference type="NCBI Taxonomy" id="1236989"/>
    <lineage>
        <taxon>Bacteria</taxon>
        <taxon>Pseudomonadati</taxon>
        <taxon>Bacteroidota</taxon>
        <taxon>Bacteroidia</taxon>
        <taxon>Marinilabiliales</taxon>
        <taxon>Marinilabiliaceae</taxon>
        <taxon>Geofilum</taxon>
    </lineage>
</organism>
<name>A0A0E9M094_9BACT</name>